<dbReference type="Gene3D" id="3.40.50.720">
    <property type="entry name" value="NAD(P)-binding Rossmann-like Domain"/>
    <property type="match status" value="1"/>
</dbReference>
<evidence type="ECO:0000259" key="1">
    <source>
        <dbReference type="Pfam" id="PF22917"/>
    </source>
</evidence>
<reference evidence="2 3" key="1">
    <citation type="submission" date="2021-05" db="EMBL/GenBank/DDBJ databases">
        <title>Roseococcus sp. XZZS9, whole genome shotgun sequencing project.</title>
        <authorList>
            <person name="Zhao G."/>
            <person name="Shen L."/>
        </authorList>
    </citation>
    <scope>NUCLEOTIDE SEQUENCE [LARGE SCALE GENOMIC DNA]</scope>
    <source>
        <strain evidence="2 3">XZZS9</strain>
    </source>
</reference>
<dbReference type="PANTHER" id="PTHR32487:SF0">
    <property type="entry name" value="3-OXO-DELTA(4,5)-STEROID 5-BETA-REDUCTASE"/>
    <property type="match status" value="1"/>
</dbReference>
<dbReference type="SUPFAM" id="SSF51735">
    <property type="entry name" value="NAD(P)-binding Rossmann-fold domains"/>
    <property type="match status" value="1"/>
</dbReference>
<gene>
    <name evidence="2" type="ORF">KHU32_01365</name>
</gene>
<accession>A0ABS5Q7G6</accession>
<dbReference type="CDD" id="cd08948">
    <property type="entry name" value="5beta-POR_like_SDR_a"/>
    <property type="match status" value="1"/>
</dbReference>
<organism evidence="2 3">
    <name type="scientific">Roseococcus pinisoli</name>
    <dbReference type="NCBI Taxonomy" id="2835040"/>
    <lineage>
        <taxon>Bacteria</taxon>
        <taxon>Pseudomonadati</taxon>
        <taxon>Pseudomonadota</taxon>
        <taxon>Alphaproteobacteria</taxon>
        <taxon>Acetobacterales</taxon>
        <taxon>Roseomonadaceae</taxon>
        <taxon>Roseococcus</taxon>
    </lineage>
</organism>
<keyword evidence="3" id="KW-1185">Reference proteome</keyword>
<protein>
    <submittedName>
        <fullName evidence="2">SDR family oxidoreductase</fullName>
    </submittedName>
</protein>
<dbReference type="Pfam" id="PF22917">
    <property type="entry name" value="PRISE"/>
    <property type="match status" value="1"/>
</dbReference>
<dbReference type="PANTHER" id="PTHR32487">
    <property type="entry name" value="3-OXO-DELTA(4,5)-STEROID 5-BETA-REDUCTASE"/>
    <property type="match status" value="1"/>
</dbReference>
<dbReference type="InterPro" id="IPR036291">
    <property type="entry name" value="NAD(P)-bd_dom_sf"/>
</dbReference>
<dbReference type="InterPro" id="IPR055222">
    <property type="entry name" value="PRISE-like_Rossmann-fold"/>
</dbReference>
<evidence type="ECO:0000313" key="3">
    <source>
        <dbReference type="Proteomes" id="UP000766336"/>
    </source>
</evidence>
<dbReference type="EMBL" id="JAHCDA010000001">
    <property type="protein sequence ID" value="MBS7809566.1"/>
    <property type="molecule type" value="Genomic_DNA"/>
</dbReference>
<proteinExistence type="predicted"/>
<comment type="caution">
    <text evidence="2">The sequence shown here is derived from an EMBL/GenBank/DDBJ whole genome shotgun (WGS) entry which is preliminary data.</text>
</comment>
<feature type="domain" description="PRISE-like Rossmann-fold" evidence="1">
    <location>
        <begin position="84"/>
        <end position="322"/>
    </location>
</feature>
<dbReference type="Proteomes" id="UP000766336">
    <property type="component" value="Unassembled WGS sequence"/>
</dbReference>
<sequence length="351" mass="39437">MENTRVTLIVGATGAAGSRILERGREQPGHTVIGLSRNKPVGEALWLATDLDDPQQLAEALATRPDIGRIVYASRAPHDETGVEDVPGNLRMLRNLVDAAEASLPRLSHIHLVHGAKWYGMHIGPYRTPAREGDPRHMPPNFYYDQQDFIAERQQGRDWVWSTSRPNFVLDVAPGRARNMVSTLGAYAALCRELDVPFDFPGRPGTWNALHEVTEAKFLADGILWMLGEPRCANRAFNMTNGDAFRWGELWPFLAEQFGCRPGTVRPMSMAHWMAGKEEVWERIRERHGLALPLDQVASWRFFDFFMGMDYDVLCSMTAAREAGFTGFANSWAVFADQIAAYREARILPPA</sequence>
<name>A0ABS5Q7G6_9PROT</name>
<evidence type="ECO:0000313" key="2">
    <source>
        <dbReference type="EMBL" id="MBS7809566.1"/>
    </source>
</evidence>
<dbReference type="RefSeq" id="WP_213668256.1">
    <property type="nucleotide sequence ID" value="NZ_JAHCDA010000001.1"/>
</dbReference>